<dbReference type="InterPro" id="IPR007110">
    <property type="entry name" value="Ig-like_dom"/>
</dbReference>
<evidence type="ECO:0000256" key="1">
    <source>
        <dbReference type="ARBA" id="ARBA00023157"/>
    </source>
</evidence>
<accession>A0A6G0IGC5</accession>
<keyword evidence="6" id="KW-1185">Reference proteome</keyword>
<dbReference type="InterPro" id="IPR036179">
    <property type="entry name" value="Ig-like_dom_sf"/>
</dbReference>
<dbReference type="AlphaFoldDB" id="A0A6G0IGC5"/>
<keyword evidence="3" id="KW-1133">Transmembrane helix</keyword>
<dbReference type="Proteomes" id="UP000424527">
    <property type="component" value="Unassembled WGS sequence"/>
</dbReference>
<dbReference type="InterPro" id="IPR003597">
    <property type="entry name" value="Ig_C1-set"/>
</dbReference>
<sequence length="154" mass="17525">MLKLTLEKEPNSLFWVESGLFDLKLKRCANYEAYFGQGTKLTVLDPDQKLNPPQVKVLRPSQNECRNRKKTLVCVASKFYPDHVSVYWKINGENHTDGVVTDNNALKKDDERYLRLTNAAKLSYGVFIAKSCIYGAFVAFLVWKLQGSTGKQSN</sequence>
<keyword evidence="2" id="KW-0393">Immunoglobulin domain</keyword>
<organism evidence="5 6">
    <name type="scientific">Larimichthys crocea</name>
    <name type="common">Large yellow croaker</name>
    <name type="synonym">Pseudosciaena crocea</name>
    <dbReference type="NCBI Taxonomy" id="215358"/>
    <lineage>
        <taxon>Eukaryota</taxon>
        <taxon>Metazoa</taxon>
        <taxon>Chordata</taxon>
        <taxon>Craniata</taxon>
        <taxon>Vertebrata</taxon>
        <taxon>Euteleostomi</taxon>
        <taxon>Actinopterygii</taxon>
        <taxon>Neopterygii</taxon>
        <taxon>Teleostei</taxon>
        <taxon>Neoteleostei</taxon>
        <taxon>Acanthomorphata</taxon>
        <taxon>Eupercaria</taxon>
        <taxon>Sciaenidae</taxon>
        <taxon>Larimichthys</taxon>
    </lineage>
</organism>
<keyword evidence="3" id="KW-0812">Transmembrane</keyword>
<dbReference type="PROSITE" id="PS50835">
    <property type="entry name" value="IG_LIKE"/>
    <property type="match status" value="1"/>
</dbReference>
<feature type="domain" description="Ig-like" evidence="4">
    <location>
        <begin position="53"/>
        <end position="127"/>
    </location>
</feature>
<keyword evidence="1" id="KW-1015">Disulfide bond</keyword>
<name>A0A6G0IGC5_LARCR</name>
<gene>
    <name evidence="5" type="ORF">D5F01_LYC12014</name>
</gene>
<reference evidence="5 6" key="1">
    <citation type="submission" date="2019-07" db="EMBL/GenBank/DDBJ databases">
        <title>Chromosome genome assembly for large yellow croaker.</title>
        <authorList>
            <person name="Xiao S."/>
        </authorList>
    </citation>
    <scope>NUCLEOTIDE SEQUENCE [LARGE SCALE GENOMIC DNA]</scope>
    <source>
        <strain evidence="5">JMULYC20181020</strain>
        <tissue evidence="5">Muscle</tissue>
    </source>
</reference>
<comment type="caution">
    <text evidence="5">The sequence shown here is derived from an EMBL/GenBank/DDBJ whole genome shotgun (WGS) entry which is preliminary data.</text>
</comment>
<dbReference type="InterPro" id="IPR013783">
    <property type="entry name" value="Ig-like_fold"/>
</dbReference>
<feature type="transmembrane region" description="Helical" evidence="3">
    <location>
        <begin position="122"/>
        <end position="143"/>
    </location>
</feature>
<evidence type="ECO:0000313" key="5">
    <source>
        <dbReference type="EMBL" id="KAE8290292.1"/>
    </source>
</evidence>
<evidence type="ECO:0000259" key="4">
    <source>
        <dbReference type="PROSITE" id="PS50835"/>
    </source>
</evidence>
<proteinExistence type="predicted"/>
<dbReference type="PANTHER" id="PTHR19944">
    <property type="entry name" value="MHC CLASS II-RELATED"/>
    <property type="match status" value="1"/>
</dbReference>
<dbReference type="Pfam" id="PF07654">
    <property type="entry name" value="C1-set"/>
    <property type="match status" value="1"/>
</dbReference>
<dbReference type="PANTHER" id="PTHR19944:SF98">
    <property type="entry name" value="IG-LIKE DOMAIN-CONTAINING PROTEIN"/>
    <property type="match status" value="1"/>
</dbReference>
<protein>
    <recommendedName>
        <fullName evidence="4">Ig-like domain-containing protein</fullName>
    </recommendedName>
</protein>
<dbReference type="InterPro" id="IPR050160">
    <property type="entry name" value="MHC/Immunoglobulin"/>
</dbReference>
<evidence type="ECO:0000256" key="2">
    <source>
        <dbReference type="ARBA" id="ARBA00023319"/>
    </source>
</evidence>
<evidence type="ECO:0000313" key="6">
    <source>
        <dbReference type="Proteomes" id="UP000424527"/>
    </source>
</evidence>
<evidence type="ECO:0000256" key="3">
    <source>
        <dbReference type="SAM" id="Phobius"/>
    </source>
</evidence>
<keyword evidence="3" id="KW-0472">Membrane</keyword>
<dbReference type="SUPFAM" id="SSF48726">
    <property type="entry name" value="Immunoglobulin"/>
    <property type="match status" value="1"/>
</dbReference>
<dbReference type="Gene3D" id="2.60.40.10">
    <property type="entry name" value="Immunoglobulins"/>
    <property type="match status" value="1"/>
</dbReference>
<dbReference type="SMART" id="SM00407">
    <property type="entry name" value="IGc1"/>
    <property type="match status" value="1"/>
</dbReference>
<dbReference type="EMBL" id="REGW02000011">
    <property type="protein sequence ID" value="KAE8290292.1"/>
    <property type="molecule type" value="Genomic_DNA"/>
</dbReference>